<keyword evidence="9 10" id="KW-0479">Metal-binding</keyword>
<dbReference type="NCBIfam" id="TIGR00464">
    <property type="entry name" value="gltX_bact"/>
    <property type="match status" value="1"/>
</dbReference>
<evidence type="ECO:0000256" key="3">
    <source>
        <dbReference type="ARBA" id="ARBA00022679"/>
    </source>
</evidence>
<dbReference type="PROSITE" id="PS00178">
    <property type="entry name" value="AA_TRNA_LIGASE_I"/>
    <property type="match status" value="1"/>
</dbReference>
<protein>
    <recommendedName>
        <fullName evidence="9">Glutamate--tRNA ligase</fullName>
        <ecNumber evidence="9">6.1.1.17</ecNumber>
    </recommendedName>
    <alternativeName>
        <fullName evidence="9">Glutamyl-tRNA synthetase</fullName>
        <shortName evidence="9">GluRS</shortName>
    </alternativeName>
</protein>
<keyword evidence="9" id="KW-0963">Cytoplasm</keyword>
<dbReference type="EC" id="6.1.1.17" evidence="9"/>
<dbReference type="InterPro" id="IPR029035">
    <property type="entry name" value="DHS-like_NAD/FAD-binding_dom"/>
</dbReference>
<dbReference type="InterPro" id="IPR003000">
    <property type="entry name" value="Sirtuin"/>
</dbReference>
<feature type="short sequence motif" description="'KMSKS' region" evidence="9">
    <location>
        <begin position="512"/>
        <end position="516"/>
    </location>
</feature>
<gene>
    <name evidence="9" type="primary">gltX</name>
    <name evidence="12" type="ORF">H9Q79_02350</name>
</gene>
<feature type="binding site" evidence="9">
    <location>
        <position position="371"/>
    </location>
    <ligand>
        <name>Zn(2+)</name>
        <dbReference type="ChEBI" id="CHEBI:29105"/>
    </ligand>
</feature>
<evidence type="ECO:0000256" key="10">
    <source>
        <dbReference type="PROSITE-ProRule" id="PRU00236"/>
    </source>
</evidence>
<feature type="domain" description="Deacetylase sirtuin-type" evidence="11">
    <location>
        <begin position="1"/>
        <end position="267"/>
    </location>
</feature>
<dbReference type="GO" id="GO:0008270">
    <property type="term" value="F:zinc ion binding"/>
    <property type="evidence" value="ECO:0007669"/>
    <property type="project" value="UniProtKB-UniRule"/>
</dbReference>
<accession>A0A7G9GEC3</accession>
<dbReference type="PRINTS" id="PR00987">
    <property type="entry name" value="TRNASYNTHGLU"/>
</dbReference>
<dbReference type="InterPro" id="IPR026590">
    <property type="entry name" value="Ssirtuin_cat_dom"/>
</dbReference>
<comment type="function">
    <text evidence="9">Catalyzes the attachment of glutamate to tRNA(Glu) in a two-step reaction: glutamate is first activated by ATP to form Glu-AMP and then transferred to the acceptor end of tRNA(Glu).</text>
</comment>
<keyword evidence="8 9" id="KW-0030">Aminoacyl-tRNA synthetase</keyword>
<feature type="binding site" evidence="9">
    <location>
        <position position="395"/>
    </location>
    <ligand>
        <name>Zn(2+)</name>
        <dbReference type="ChEBI" id="CHEBI:29105"/>
    </ligand>
</feature>
<dbReference type="PANTHER" id="PTHR43311:SF2">
    <property type="entry name" value="GLUTAMATE--TRNA LIGASE, MITOCHONDRIAL-RELATED"/>
    <property type="match status" value="1"/>
</dbReference>
<dbReference type="InterPro" id="IPR020058">
    <property type="entry name" value="Glu/Gln-tRNA-synth_Ib_cat-dom"/>
</dbReference>
<dbReference type="HAMAP" id="MF_00022">
    <property type="entry name" value="Glu_tRNA_synth_type1"/>
    <property type="match status" value="1"/>
</dbReference>
<dbReference type="Gene3D" id="1.10.10.350">
    <property type="match status" value="1"/>
</dbReference>
<keyword evidence="4 9" id="KW-0547">Nucleotide-binding</keyword>
<keyword evidence="7" id="KW-0520">NAD</keyword>
<feature type="binding site" evidence="9">
    <location>
        <position position="397"/>
    </location>
    <ligand>
        <name>Zn(2+)</name>
        <dbReference type="ChEBI" id="CHEBI:29105"/>
    </ligand>
</feature>
<feature type="binding site" evidence="9">
    <location>
        <position position="369"/>
    </location>
    <ligand>
        <name>Zn(2+)</name>
        <dbReference type="ChEBI" id="CHEBI:29105"/>
    </ligand>
</feature>
<dbReference type="SUPFAM" id="SSF48163">
    <property type="entry name" value="An anticodon-binding domain of class I aminoacyl-tRNA synthetases"/>
    <property type="match status" value="1"/>
</dbReference>
<dbReference type="EMBL" id="CP060635">
    <property type="protein sequence ID" value="QNM09155.1"/>
    <property type="molecule type" value="Genomic_DNA"/>
</dbReference>
<dbReference type="SUPFAM" id="SSF52374">
    <property type="entry name" value="Nucleotidylyl transferase"/>
    <property type="match status" value="1"/>
</dbReference>
<feature type="binding site" evidence="10">
    <location>
        <position position="152"/>
    </location>
    <ligand>
        <name>Zn(2+)</name>
        <dbReference type="ChEBI" id="CHEBI:29105"/>
    </ligand>
</feature>
<keyword evidence="9 10" id="KW-0862">Zinc</keyword>
<dbReference type="Pfam" id="PF00749">
    <property type="entry name" value="tRNA-synt_1c"/>
    <property type="match status" value="1"/>
</dbReference>
<evidence type="ECO:0000256" key="2">
    <source>
        <dbReference type="ARBA" id="ARBA00022598"/>
    </source>
</evidence>
<dbReference type="InterPro" id="IPR049940">
    <property type="entry name" value="GluQ/Sye"/>
</dbReference>
<reference evidence="12 13" key="1">
    <citation type="submission" date="2020-08" db="EMBL/GenBank/DDBJ databases">
        <authorList>
            <person name="Liu C."/>
            <person name="Sun Q."/>
        </authorList>
    </citation>
    <scope>NUCLEOTIDE SEQUENCE [LARGE SCALE GENOMIC DNA]</scope>
    <source>
        <strain evidence="12 13">NSJ-29</strain>
    </source>
</reference>
<evidence type="ECO:0000256" key="8">
    <source>
        <dbReference type="ARBA" id="ARBA00023146"/>
    </source>
</evidence>
<dbReference type="PANTHER" id="PTHR43311">
    <property type="entry name" value="GLUTAMATE--TRNA LIGASE"/>
    <property type="match status" value="1"/>
</dbReference>
<dbReference type="GO" id="GO:0006424">
    <property type="term" value="P:glutamyl-tRNA aminoacylation"/>
    <property type="evidence" value="ECO:0007669"/>
    <property type="project" value="UniProtKB-UniRule"/>
</dbReference>
<dbReference type="Gene3D" id="3.40.50.620">
    <property type="entry name" value="HUPs"/>
    <property type="match status" value="1"/>
</dbReference>
<feature type="binding site" evidence="10">
    <location>
        <position position="128"/>
    </location>
    <ligand>
        <name>Zn(2+)</name>
        <dbReference type="ChEBI" id="CHEBI:29105"/>
    </ligand>
</feature>
<evidence type="ECO:0000259" key="11">
    <source>
        <dbReference type="PROSITE" id="PS50305"/>
    </source>
</evidence>
<evidence type="ECO:0000256" key="7">
    <source>
        <dbReference type="ARBA" id="ARBA00023027"/>
    </source>
</evidence>
<feature type="binding site" evidence="10">
    <location>
        <position position="149"/>
    </location>
    <ligand>
        <name>Zn(2+)</name>
        <dbReference type="ChEBI" id="CHEBI:29105"/>
    </ligand>
</feature>
<dbReference type="InterPro" id="IPR045462">
    <property type="entry name" value="aa-tRNA-synth_I_cd-bd"/>
</dbReference>
<comment type="cofactor">
    <cofactor evidence="9">
        <name>Zn(2+)</name>
        <dbReference type="ChEBI" id="CHEBI:29105"/>
    </cofactor>
    <text evidence="9">Binds 1 zinc ion per subunit.</text>
</comment>
<dbReference type="InterPro" id="IPR004527">
    <property type="entry name" value="Glu-tRNA-ligase_bac/mito"/>
</dbReference>
<feature type="short sequence motif" description="'HIGH' region" evidence="9">
    <location>
        <begin position="270"/>
        <end position="280"/>
    </location>
</feature>
<dbReference type="GO" id="GO:0000049">
    <property type="term" value="F:tRNA binding"/>
    <property type="evidence" value="ECO:0007669"/>
    <property type="project" value="InterPro"/>
</dbReference>
<feature type="binding site" evidence="10">
    <location>
        <position position="131"/>
    </location>
    <ligand>
        <name>Zn(2+)</name>
        <dbReference type="ChEBI" id="CHEBI:29105"/>
    </ligand>
</feature>
<dbReference type="SUPFAM" id="SSF52467">
    <property type="entry name" value="DHS-like NAD/FAD-binding domain"/>
    <property type="match status" value="1"/>
</dbReference>
<dbReference type="KEGG" id="whj:H9Q79_02350"/>
<dbReference type="InterPro" id="IPR014729">
    <property type="entry name" value="Rossmann-like_a/b/a_fold"/>
</dbReference>
<evidence type="ECO:0000256" key="4">
    <source>
        <dbReference type="ARBA" id="ARBA00022741"/>
    </source>
</evidence>
<dbReference type="FunFam" id="3.40.50.620:FF:000045">
    <property type="entry name" value="Glutamate--tRNA ligase, mitochondrial"/>
    <property type="match status" value="1"/>
</dbReference>
<dbReference type="InterPro" id="IPR020751">
    <property type="entry name" value="aa-tRNA-synth_I_codon-bd_sub2"/>
</dbReference>
<dbReference type="GO" id="GO:0070403">
    <property type="term" value="F:NAD+ binding"/>
    <property type="evidence" value="ECO:0007669"/>
    <property type="project" value="InterPro"/>
</dbReference>
<dbReference type="GO" id="GO:0016740">
    <property type="term" value="F:transferase activity"/>
    <property type="evidence" value="ECO:0007669"/>
    <property type="project" value="UniProtKB-KW"/>
</dbReference>
<comment type="caution">
    <text evidence="10">Lacks conserved residue(s) required for the propagation of feature annotation.</text>
</comment>
<evidence type="ECO:0000256" key="5">
    <source>
        <dbReference type="ARBA" id="ARBA00022840"/>
    </source>
</evidence>
<proteinExistence type="inferred from homology"/>
<dbReference type="InterPro" id="IPR000924">
    <property type="entry name" value="Glu/Gln-tRNA-synth"/>
</dbReference>
<feature type="binding site" evidence="9">
    <location>
        <position position="515"/>
    </location>
    <ligand>
        <name>ATP</name>
        <dbReference type="ChEBI" id="CHEBI:30616"/>
    </ligand>
</feature>
<evidence type="ECO:0000313" key="13">
    <source>
        <dbReference type="Proteomes" id="UP000515860"/>
    </source>
</evidence>
<name>A0A7G9GEC3_9FIRM</name>
<dbReference type="GO" id="GO:0005524">
    <property type="term" value="F:ATP binding"/>
    <property type="evidence" value="ECO:0007669"/>
    <property type="project" value="UniProtKB-UniRule"/>
</dbReference>
<organism evidence="12 13">
    <name type="scientific">Wansuia hejianensis</name>
    <dbReference type="NCBI Taxonomy" id="2763667"/>
    <lineage>
        <taxon>Bacteria</taxon>
        <taxon>Bacillati</taxon>
        <taxon>Bacillota</taxon>
        <taxon>Clostridia</taxon>
        <taxon>Lachnospirales</taxon>
        <taxon>Lachnospiraceae</taxon>
        <taxon>Wansuia</taxon>
    </lineage>
</organism>
<evidence type="ECO:0000256" key="1">
    <source>
        <dbReference type="ARBA" id="ARBA00007894"/>
    </source>
</evidence>
<comment type="similarity">
    <text evidence="1 9">Belongs to the class-I aminoacyl-tRNA synthetase family. Glutamate--tRNA ligase type 1 subfamily.</text>
</comment>
<evidence type="ECO:0000313" key="12">
    <source>
        <dbReference type="EMBL" id="QNM09155.1"/>
    </source>
</evidence>
<keyword evidence="2 9" id="KW-0436">Ligase</keyword>
<dbReference type="InterPro" id="IPR026591">
    <property type="entry name" value="Sirtuin_cat_small_dom_sf"/>
</dbReference>
<dbReference type="Gene3D" id="3.30.1600.10">
    <property type="entry name" value="SIR2/SIRT2 'Small Domain"/>
    <property type="match status" value="1"/>
</dbReference>
<dbReference type="Proteomes" id="UP000515860">
    <property type="component" value="Chromosome"/>
</dbReference>
<dbReference type="InterPro" id="IPR001412">
    <property type="entry name" value="aa-tRNA-synth_I_CS"/>
</dbReference>
<dbReference type="Pfam" id="PF02146">
    <property type="entry name" value="SIR2"/>
    <property type="match status" value="1"/>
</dbReference>
<comment type="subunit">
    <text evidence="9">Monomer.</text>
</comment>
<evidence type="ECO:0000256" key="9">
    <source>
        <dbReference type="HAMAP-Rule" id="MF_00022"/>
    </source>
</evidence>
<dbReference type="AlphaFoldDB" id="A0A7G9GEC3"/>
<dbReference type="Pfam" id="PF19269">
    <property type="entry name" value="Anticodon_2"/>
    <property type="match status" value="1"/>
</dbReference>
<comment type="subcellular location">
    <subcellularLocation>
        <location evidence="9">Cytoplasm</location>
    </subcellularLocation>
</comment>
<dbReference type="GO" id="GO:0004818">
    <property type="term" value="F:glutamate-tRNA ligase activity"/>
    <property type="evidence" value="ECO:0007669"/>
    <property type="project" value="UniProtKB-UniRule"/>
</dbReference>
<dbReference type="InterPro" id="IPR033910">
    <property type="entry name" value="GluRS_core"/>
</dbReference>
<keyword evidence="5 9" id="KW-0067">ATP-binding</keyword>
<dbReference type="Gene3D" id="3.40.50.1220">
    <property type="entry name" value="TPP-binding domain"/>
    <property type="match status" value="1"/>
</dbReference>
<keyword evidence="13" id="KW-1185">Reference proteome</keyword>
<dbReference type="PROSITE" id="PS50305">
    <property type="entry name" value="SIRTUIN"/>
    <property type="match status" value="1"/>
</dbReference>
<dbReference type="GO" id="GO:0005737">
    <property type="term" value="C:cytoplasm"/>
    <property type="evidence" value="ECO:0007669"/>
    <property type="project" value="UniProtKB-SubCell"/>
</dbReference>
<evidence type="ECO:0000256" key="6">
    <source>
        <dbReference type="ARBA" id="ARBA00022917"/>
    </source>
</evidence>
<keyword evidence="3" id="KW-0808">Transferase</keyword>
<sequence>MSIEYLKSILETSRSVVCLLGRAPAVEHGSDFYRDEYSGEIELKYGYSTDEIFSSTFYQNRPKTFYKFYREEILKKRGEPDECNFALKRMEEDGRLLGIVTRGFLNLSRRAGCRNVIQLYGNIDENACPRCGKKYDADYILGHTPLPLCEACGAVIHPGVALKGEILDNLIMTQAADLVSRADTLLVVGCNLMSSLGSLVKYFNGRIVALINNEAHYSDHKADCICIGNISDIMKQVYPAEAGQQSCSVKFENKETGEKRMKKVKTRFAPSPTGRMHVGNLRTALYAYLIAKHEGGSFMLRIEDTDQERFMDGALDIIYHTLKETGLVHDEGPDKDGGFGPYVQSERNAMGLYLKYAKQLIDQGDAYYCFCDKERLESLKTMVAGKEIAVYDKHCLHLSKEEIEANLAAGKPYVIRMNMPTEGTTTFHDEIYGNITVENAELDDMILIKSDGYPTYNFANVIDDHLMGITHVVRGNEYLSSTPKYNRLYEAFGWEIPVYIHCPLINNEDGQKLSKRCGHSSYEDLVEQGFLTEAIVNFVALLGWSPAEEREIYTLPELVKAFDYRRISKSSAVFDMVKLKWMNSEYMKAMDDEKFYEMALPYIQKVITKDYDLRRIAGMVKTRISVFPEIGEMIDFFEEVPDYDVQMYVHKKSKSTIETSLAVLQEVLPLLETLEDYSNDGLFQVLSGYAGKKGYKINQVMWPVRVAASGRQTTPAGATEILAVIGREETVKRIRSAIEKINDSL</sequence>
<dbReference type="CDD" id="cd00808">
    <property type="entry name" value="GluRS_core"/>
    <property type="match status" value="1"/>
</dbReference>
<keyword evidence="6 9" id="KW-0648">Protein biosynthesis</keyword>
<comment type="catalytic activity">
    <reaction evidence="9">
        <text>tRNA(Glu) + L-glutamate + ATP = L-glutamyl-tRNA(Glu) + AMP + diphosphate</text>
        <dbReference type="Rhea" id="RHEA:23540"/>
        <dbReference type="Rhea" id="RHEA-COMP:9663"/>
        <dbReference type="Rhea" id="RHEA-COMP:9680"/>
        <dbReference type="ChEBI" id="CHEBI:29985"/>
        <dbReference type="ChEBI" id="CHEBI:30616"/>
        <dbReference type="ChEBI" id="CHEBI:33019"/>
        <dbReference type="ChEBI" id="CHEBI:78442"/>
        <dbReference type="ChEBI" id="CHEBI:78520"/>
        <dbReference type="ChEBI" id="CHEBI:456215"/>
        <dbReference type="EC" id="6.1.1.17"/>
    </reaction>
</comment>
<dbReference type="InterPro" id="IPR008925">
    <property type="entry name" value="aa_tRNA-synth_I_cd-bd_sf"/>
</dbReference>